<dbReference type="EMBL" id="JAVAMP010000002">
    <property type="protein sequence ID" value="MDP5273998.1"/>
    <property type="molecule type" value="Genomic_DNA"/>
</dbReference>
<comment type="caution">
    <text evidence="1">The sequence shown here is derived from an EMBL/GenBank/DDBJ whole genome shotgun (WGS) entry which is preliminary data.</text>
</comment>
<keyword evidence="2" id="KW-1185">Reference proteome</keyword>
<sequence>MSNNQLEIIHSKLDSLLEPKQEAMPTNFNKTRFLQNCMVVLQDTKDIEKCDAQSVARTMLKGAFLGLDFFNKECYAITYAGKVQFQTDYKGEKKLAKKYSVRPVIDIYAKLIQDGDELEEEIKDGKQVINFKPLTLNDGEIKGALAVALFEDNGMIYEVMTTAEIED</sequence>
<accession>A0ABT9IXA4</accession>
<reference evidence="1 2" key="1">
    <citation type="submission" date="2023-08" db="EMBL/GenBank/DDBJ databases">
        <authorList>
            <person name="Park J.-S."/>
        </authorList>
    </citation>
    <scope>NUCLEOTIDE SEQUENCE [LARGE SCALE GENOMIC DNA]</scope>
    <source>
        <strain evidence="1 2">2205SS18-9</strain>
    </source>
</reference>
<evidence type="ECO:0000313" key="1">
    <source>
        <dbReference type="EMBL" id="MDP5273998.1"/>
    </source>
</evidence>
<dbReference type="Pfam" id="PF03837">
    <property type="entry name" value="RecT"/>
    <property type="match status" value="1"/>
</dbReference>
<protein>
    <submittedName>
        <fullName evidence="1">RecT family recombinase</fullName>
    </submittedName>
</protein>
<organism evidence="1 2">
    <name type="scientific">Chengkuizengella axinellae</name>
    <dbReference type="NCBI Taxonomy" id="3064388"/>
    <lineage>
        <taxon>Bacteria</taxon>
        <taxon>Bacillati</taxon>
        <taxon>Bacillota</taxon>
        <taxon>Bacilli</taxon>
        <taxon>Bacillales</taxon>
        <taxon>Paenibacillaceae</taxon>
        <taxon>Chengkuizengella</taxon>
    </lineage>
</organism>
<proteinExistence type="predicted"/>
<dbReference type="InterPro" id="IPR018330">
    <property type="entry name" value="RecT_fam"/>
</dbReference>
<gene>
    <name evidence="1" type="ORF">Q5Y73_07770</name>
</gene>
<evidence type="ECO:0000313" key="2">
    <source>
        <dbReference type="Proteomes" id="UP001231941"/>
    </source>
</evidence>
<name>A0ABT9IXA4_9BACL</name>
<dbReference type="RefSeq" id="WP_305991289.1">
    <property type="nucleotide sequence ID" value="NZ_JAVAMP010000002.1"/>
</dbReference>
<dbReference type="Proteomes" id="UP001231941">
    <property type="component" value="Unassembled WGS sequence"/>
</dbReference>